<name>H0Z9Y8_TAEGU</name>
<dbReference type="Ensembl" id="ENSTGUT00000007466.2">
    <property type="protein sequence ID" value="ENSTGUP00000007391.2"/>
    <property type="gene ID" value="ENSTGUG00000007169.2"/>
</dbReference>
<reference evidence="7" key="2">
    <citation type="submission" date="2025-08" db="UniProtKB">
        <authorList>
            <consortium name="Ensembl"/>
        </authorList>
    </citation>
    <scope>IDENTIFICATION</scope>
</reference>
<evidence type="ECO:0000256" key="3">
    <source>
        <dbReference type="ARBA" id="ARBA00022478"/>
    </source>
</evidence>
<sequence>MAAGPASHELSSPLVRFANGRLERPDSLRFAAYRHREAAHPRKRHRRILVSARHRRYQSTRGRDGAGAAHGGAGVDGGLRATGVSSPGVPGVPQPSWCPWALLVSLGSPGALLVSLSSPQGSLPLSQVSETERLSYVGHNFGSDGTKCSSLCRYFVGVLDRSSGQMEVYNAEIFNMQPLLSDNVIPDDTKEYQKKSYREKMDLCIEAFGTSKQKRALSSRRMNAVGSDIVSTAVTKAAANVIDAKGVTALMQDVAQDDVQSISAFLPPCHEDADRPEHVYRFEDILSPAEYEALRVPAAALASASEEEMDKRAEERSLCSFVLEELKFLPTDEKSRDHKARCLWFLDTLIKFSQQKVIKKKNPMGPECPHIISKKLMKNFTSLTYNNGSIQNFISASMKAKITAYVIALALHINNFQTDLTILQNDMKLSESRILDIAKALRLRVSKVKGLVGLENDQNHKLGTLSLPLPTQKAPEGQRKRKKMN</sequence>
<evidence type="ECO:0000313" key="7">
    <source>
        <dbReference type="Ensembl" id="ENSTGUP00000007391.2"/>
    </source>
</evidence>
<dbReference type="GO" id="GO:0005736">
    <property type="term" value="C:RNA polymerase I complex"/>
    <property type="evidence" value="ECO:0007669"/>
    <property type="project" value="Ensembl"/>
</dbReference>
<dbReference type="GO" id="GO:0005654">
    <property type="term" value="C:nucleoplasm"/>
    <property type="evidence" value="ECO:0007669"/>
    <property type="project" value="Ensembl"/>
</dbReference>
<evidence type="ECO:0000256" key="6">
    <source>
        <dbReference type="SAM" id="MobiDB-lite"/>
    </source>
</evidence>
<evidence type="ECO:0000313" key="8">
    <source>
        <dbReference type="Proteomes" id="UP000007754"/>
    </source>
</evidence>
<dbReference type="GO" id="GO:0042790">
    <property type="term" value="P:nucleolar large rRNA transcription by RNA polymerase I"/>
    <property type="evidence" value="ECO:0007669"/>
    <property type="project" value="Ensembl"/>
</dbReference>
<gene>
    <name evidence="7" type="primary">POLR1E</name>
</gene>
<dbReference type="PANTHER" id="PTHR14440">
    <property type="entry name" value="DNA-DIRECTED RNA POLYMERASE I SUBUNIT RPA49"/>
    <property type="match status" value="1"/>
</dbReference>
<dbReference type="OMA" id="IITYAHI"/>
<keyword evidence="3" id="KW-0240">DNA-directed RNA polymerase</keyword>
<protein>
    <submittedName>
        <fullName evidence="7">RNA polymerase I subunit E</fullName>
    </submittedName>
</protein>
<dbReference type="GeneTree" id="ENSGT00390000018004"/>
<reference evidence="7 8" key="1">
    <citation type="journal article" date="2010" name="Nature">
        <title>The genome of a songbird.</title>
        <authorList>
            <person name="Warren W.C."/>
            <person name="Clayton D.F."/>
            <person name="Ellegren H."/>
            <person name="Arnold A.P."/>
            <person name="Hillier L.W."/>
            <person name="Kunstner A."/>
            <person name="Searle S."/>
            <person name="White S."/>
            <person name="Vilella A.J."/>
            <person name="Fairley S."/>
            <person name="Heger A."/>
            <person name="Kong L."/>
            <person name="Ponting C.P."/>
            <person name="Jarvis E.D."/>
            <person name="Mello C.V."/>
            <person name="Minx P."/>
            <person name="Lovell P."/>
            <person name="Velho T.A."/>
            <person name="Ferris M."/>
            <person name="Balakrishnan C.N."/>
            <person name="Sinha S."/>
            <person name="Blatti C."/>
            <person name="London S.E."/>
            <person name="Li Y."/>
            <person name="Lin Y.C."/>
            <person name="George J."/>
            <person name="Sweedler J."/>
            <person name="Southey B."/>
            <person name="Gunaratne P."/>
            <person name="Watson M."/>
            <person name="Nam K."/>
            <person name="Backstrom N."/>
            <person name="Smeds L."/>
            <person name="Nabholz B."/>
            <person name="Itoh Y."/>
            <person name="Whitney O."/>
            <person name="Pfenning A.R."/>
            <person name="Howard J."/>
            <person name="Volker M."/>
            <person name="Skinner B.M."/>
            <person name="Griffin D.K."/>
            <person name="Ye L."/>
            <person name="McLaren W.M."/>
            <person name="Flicek P."/>
            <person name="Quesada V."/>
            <person name="Velasco G."/>
            <person name="Lopez-Otin C."/>
            <person name="Puente X.S."/>
            <person name="Olender T."/>
            <person name="Lancet D."/>
            <person name="Smit A.F."/>
            <person name="Hubley R."/>
            <person name="Konkel M.K."/>
            <person name="Walker J.A."/>
            <person name="Batzer M.A."/>
            <person name="Gu W."/>
            <person name="Pollock D.D."/>
            <person name="Chen L."/>
            <person name="Cheng Z."/>
            <person name="Eichler E.E."/>
            <person name="Stapley J."/>
            <person name="Slate J."/>
            <person name="Ekblom R."/>
            <person name="Birkhead T."/>
            <person name="Burke T."/>
            <person name="Burt D."/>
            <person name="Scharff C."/>
            <person name="Adam I."/>
            <person name="Richard H."/>
            <person name="Sultan M."/>
            <person name="Soldatov A."/>
            <person name="Lehrach H."/>
            <person name="Edwards S.V."/>
            <person name="Yang S.P."/>
            <person name="Li X."/>
            <person name="Graves T."/>
            <person name="Fulton L."/>
            <person name="Nelson J."/>
            <person name="Chinwalla A."/>
            <person name="Hou S."/>
            <person name="Mardis E.R."/>
            <person name="Wilson R.K."/>
        </authorList>
    </citation>
    <scope>NUCLEOTIDE SEQUENCE [LARGE SCALE GENOMIC DNA]</scope>
</reference>
<feature type="region of interest" description="Disordered" evidence="6">
    <location>
        <begin position="464"/>
        <end position="485"/>
    </location>
</feature>
<comment type="subcellular location">
    <subcellularLocation>
        <location evidence="1">Nucleus</location>
        <location evidence="1">Nucleolus</location>
    </subcellularLocation>
</comment>
<dbReference type="HOGENOM" id="CLU_034953_0_0_1"/>
<feature type="region of interest" description="Disordered" evidence="6">
    <location>
        <begin position="53"/>
        <end position="82"/>
    </location>
</feature>
<dbReference type="GO" id="GO:0001179">
    <property type="term" value="F:RNA polymerase I general transcription initiation factor binding"/>
    <property type="evidence" value="ECO:0007669"/>
    <property type="project" value="Ensembl"/>
</dbReference>
<evidence type="ECO:0000256" key="2">
    <source>
        <dbReference type="ARBA" id="ARBA00009430"/>
    </source>
</evidence>
<dbReference type="InterPro" id="IPR009668">
    <property type="entry name" value="RNA_pol-assoc_fac_A49-like"/>
</dbReference>
<dbReference type="GO" id="GO:0001650">
    <property type="term" value="C:fibrillar center"/>
    <property type="evidence" value="ECO:0007669"/>
    <property type="project" value="Ensembl"/>
</dbReference>
<accession>H0Z9Y8</accession>
<evidence type="ECO:0000256" key="1">
    <source>
        <dbReference type="ARBA" id="ARBA00004604"/>
    </source>
</evidence>
<evidence type="ECO:0000256" key="4">
    <source>
        <dbReference type="ARBA" id="ARBA00023163"/>
    </source>
</evidence>
<evidence type="ECO:0000256" key="5">
    <source>
        <dbReference type="ARBA" id="ARBA00023242"/>
    </source>
</evidence>
<organism evidence="7 8">
    <name type="scientific">Taeniopygia guttata</name>
    <name type="common">Zebra finch</name>
    <name type="synonym">Poephila guttata</name>
    <dbReference type="NCBI Taxonomy" id="59729"/>
    <lineage>
        <taxon>Eukaryota</taxon>
        <taxon>Metazoa</taxon>
        <taxon>Chordata</taxon>
        <taxon>Craniata</taxon>
        <taxon>Vertebrata</taxon>
        <taxon>Euteleostomi</taxon>
        <taxon>Archelosauria</taxon>
        <taxon>Archosauria</taxon>
        <taxon>Dinosauria</taxon>
        <taxon>Saurischia</taxon>
        <taxon>Theropoda</taxon>
        <taxon>Coelurosauria</taxon>
        <taxon>Aves</taxon>
        <taxon>Neognathae</taxon>
        <taxon>Neoaves</taxon>
        <taxon>Telluraves</taxon>
        <taxon>Australaves</taxon>
        <taxon>Passeriformes</taxon>
        <taxon>Passeroidea</taxon>
        <taxon>Estrildidae</taxon>
        <taxon>Estrildinae</taxon>
        <taxon>Taeniopygia</taxon>
    </lineage>
</organism>
<keyword evidence="5" id="KW-0539">Nucleus</keyword>
<proteinExistence type="inferred from homology"/>
<keyword evidence="8" id="KW-1185">Reference proteome</keyword>
<dbReference type="Proteomes" id="UP000007754">
    <property type="component" value="Chromosome Z"/>
</dbReference>
<feature type="compositionally biased region" description="Gly residues" evidence="6">
    <location>
        <begin position="68"/>
        <end position="77"/>
    </location>
</feature>
<comment type="similarity">
    <text evidence="2">Belongs to the eukaryotic RPA49/POLR1E RNA polymerase subunit family.</text>
</comment>
<dbReference type="AlphaFoldDB" id="H0Z9Y8"/>
<keyword evidence="4" id="KW-0804">Transcription</keyword>
<dbReference type="GO" id="GO:0003677">
    <property type="term" value="F:DNA binding"/>
    <property type="evidence" value="ECO:0007669"/>
    <property type="project" value="InterPro"/>
</dbReference>
<dbReference type="GO" id="GO:0001188">
    <property type="term" value="P:RNA polymerase I preinitiation complex assembly"/>
    <property type="evidence" value="ECO:0007669"/>
    <property type="project" value="Ensembl"/>
</dbReference>
<reference evidence="7" key="3">
    <citation type="submission" date="2025-09" db="UniProtKB">
        <authorList>
            <consortium name="Ensembl"/>
        </authorList>
    </citation>
    <scope>IDENTIFICATION</scope>
</reference>
<dbReference type="Pfam" id="PF06870">
    <property type="entry name" value="RNA_pol_I_A49"/>
    <property type="match status" value="1"/>
</dbReference>
<dbReference type="InParanoid" id="H0Z9Y8"/>